<comment type="caution">
    <text evidence="2">The sequence shown here is derived from an EMBL/GenBank/DDBJ whole genome shotgun (WGS) entry which is preliminary data.</text>
</comment>
<feature type="transmembrane region" description="Helical" evidence="1">
    <location>
        <begin position="163"/>
        <end position="182"/>
    </location>
</feature>
<protein>
    <recommendedName>
        <fullName evidence="4">Intimal thickness related receptor IRP domain-containing protein</fullName>
    </recommendedName>
</protein>
<evidence type="ECO:0008006" key="4">
    <source>
        <dbReference type="Google" id="ProtNLM"/>
    </source>
</evidence>
<reference evidence="2" key="1">
    <citation type="submission" date="2016-10" db="EMBL/GenBank/DDBJ databases">
        <authorList>
            <person name="Benchimol M."/>
            <person name="Almeida L.G."/>
            <person name="Vasconcelos A.T."/>
            <person name="Perreira-Neves A."/>
            <person name="Rosa I.A."/>
            <person name="Tasca T."/>
            <person name="Bogo M.R."/>
            <person name="de Souza W."/>
        </authorList>
    </citation>
    <scope>NUCLEOTIDE SEQUENCE [LARGE SCALE GENOMIC DNA]</scope>
    <source>
        <strain evidence="2">K</strain>
    </source>
</reference>
<evidence type="ECO:0000256" key="1">
    <source>
        <dbReference type="SAM" id="Phobius"/>
    </source>
</evidence>
<proteinExistence type="predicted"/>
<dbReference type="AlphaFoldDB" id="A0A1J4KVF3"/>
<evidence type="ECO:0000313" key="2">
    <source>
        <dbReference type="EMBL" id="OHT13493.1"/>
    </source>
</evidence>
<name>A0A1J4KVF3_9EUKA</name>
<keyword evidence="3" id="KW-1185">Reference proteome</keyword>
<keyword evidence="1" id="KW-1133">Transmembrane helix</keyword>
<keyword evidence="1" id="KW-0812">Transmembrane</keyword>
<feature type="transmembrane region" description="Helical" evidence="1">
    <location>
        <begin position="290"/>
        <end position="312"/>
    </location>
</feature>
<evidence type="ECO:0000313" key="3">
    <source>
        <dbReference type="Proteomes" id="UP000179807"/>
    </source>
</evidence>
<dbReference type="RefSeq" id="XP_068366629.1">
    <property type="nucleotide sequence ID" value="XM_068498856.1"/>
</dbReference>
<keyword evidence="1" id="KW-0472">Membrane</keyword>
<gene>
    <name evidence="2" type="ORF">TRFO_16229</name>
</gene>
<dbReference type="Proteomes" id="UP000179807">
    <property type="component" value="Unassembled WGS sequence"/>
</dbReference>
<feature type="transmembrane region" description="Helical" evidence="1">
    <location>
        <begin position="194"/>
        <end position="216"/>
    </location>
</feature>
<sequence>MTKYCHKKFIKDNFSKSLCHDNQIMLFLFLFFSSSKKISHRISPQSLVTALPEYGFQRGGRLHITLFSVNFTGVKLFMLTPMGRDIFYRPNNYGYFCTSKADFILGSARPKVKESSIGTWSIEIRNKSIYMPIITNCNGYKMTTIAQFSNPNNFLDFREQNILIAYIAFSFCYVSLFIIWIFNGFLYPSFYVKLHFLFAASCLLKAASLTVCSIEWKIKQIHEDIENKICFIIYFMKCLSFIFLITINVLASNGLSTYNDASSVESVSIAVIAANMYISLLVCENKDPAFSNFVSFAAFFTIVTYFCITRFINNGIAFAYTMYDIFDHLHTARNIIQKANLLIEFNYTFLTIFSFTVSIDLFTALCELPELNRVLFKEVIEIFIFFVDLFFFTYRNSYIPDDYESNNQSERENLPPIVSDFDIVTLEEPNNRDIHFLFLSDMC</sequence>
<dbReference type="EMBL" id="MLAK01000510">
    <property type="protein sequence ID" value="OHT13493.1"/>
    <property type="molecule type" value="Genomic_DNA"/>
</dbReference>
<feature type="transmembrane region" description="Helical" evidence="1">
    <location>
        <begin position="228"/>
        <end position="251"/>
    </location>
</feature>
<accession>A0A1J4KVF3</accession>
<dbReference type="GeneID" id="94833560"/>
<organism evidence="2 3">
    <name type="scientific">Tritrichomonas foetus</name>
    <dbReference type="NCBI Taxonomy" id="1144522"/>
    <lineage>
        <taxon>Eukaryota</taxon>
        <taxon>Metamonada</taxon>
        <taxon>Parabasalia</taxon>
        <taxon>Tritrichomonadida</taxon>
        <taxon>Tritrichomonadidae</taxon>
        <taxon>Tritrichomonas</taxon>
    </lineage>
</organism>
<dbReference type="VEuPathDB" id="TrichDB:TRFO_16229"/>
<feature type="transmembrane region" description="Helical" evidence="1">
    <location>
        <begin position="263"/>
        <end position="283"/>
    </location>
</feature>